<keyword evidence="2" id="KW-1185">Reference proteome</keyword>
<comment type="caution">
    <text evidence="1">The sequence shown here is derived from an EMBL/GenBank/DDBJ whole genome shotgun (WGS) entry which is preliminary data.</text>
</comment>
<accession>A0A1R0GWZ1</accession>
<evidence type="ECO:0000313" key="2">
    <source>
        <dbReference type="Proteomes" id="UP000187455"/>
    </source>
</evidence>
<dbReference type="Proteomes" id="UP000187455">
    <property type="component" value="Unassembled WGS sequence"/>
</dbReference>
<dbReference type="EMBL" id="LSSL01002480">
    <property type="protein sequence ID" value="OLY81416.1"/>
    <property type="molecule type" value="Genomic_DNA"/>
</dbReference>
<dbReference type="AlphaFoldDB" id="A0A1R0GWZ1"/>
<proteinExistence type="predicted"/>
<reference evidence="1 2" key="1">
    <citation type="journal article" date="2016" name="Mol. Biol. Evol.">
        <title>Genome-Wide Survey of Gut Fungi (Harpellales) Reveals the First Horizontally Transferred Ubiquitin Gene from a Mosquito Host.</title>
        <authorList>
            <person name="Wang Y."/>
            <person name="White M.M."/>
            <person name="Kvist S."/>
            <person name="Moncalvo J.M."/>
        </authorList>
    </citation>
    <scope>NUCLEOTIDE SEQUENCE [LARGE SCALE GENOMIC DNA]</scope>
    <source>
        <strain evidence="1 2">ALG-7-W6</strain>
    </source>
</reference>
<sequence length="76" mass="8708">MSDNANNKARAILIENTASSKKAFKILPEVQEIKISTGSSRISLLKAHVHTDKGNYKIIKRLRRCNFEFGNLFRKF</sequence>
<evidence type="ECO:0000313" key="1">
    <source>
        <dbReference type="EMBL" id="OLY81416.1"/>
    </source>
</evidence>
<name>A0A1R0GWZ1_9FUNG</name>
<gene>
    <name evidence="1" type="ORF">AYI68_g4480</name>
</gene>
<protein>
    <submittedName>
        <fullName evidence="1">Uncharacterized protein</fullName>
    </submittedName>
</protein>
<organism evidence="1 2">
    <name type="scientific">Smittium mucronatum</name>
    <dbReference type="NCBI Taxonomy" id="133383"/>
    <lineage>
        <taxon>Eukaryota</taxon>
        <taxon>Fungi</taxon>
        <taxon>Fungi incertae sedis</taxon>
        <taxon>Zoopagomycota</taxon>
        <taxon>Kickxellomycotina</taxon>
        <taxon>Harpellomycetes</taxon>
        <taxon>Harpellales</taxon>
        <taxon>Legeriomycetaceae</taxon>
        <taxon>Smittium</taxon>
    </lineage>
</organism>